<reference evidence="1" key="1">
    <citation type="submission" date="2019-02" db="EMBL/GenBank/DDBJ databases">
        <authorList>
            <person name="Gruber-Vodicka R. H."/>
            <person name="Seah K. B. B."/>
        </authorList>
    </citation>
    <scope>NUCLEOTIDE SEQUENCE</scope>
    <source>
        <strain evidence="1">BECK_BZ123</strain>
    </source>
</reference>
<gene>
    <name evidence="1" type="ORF">BECKTC1821D_GA0114238_10919</name>
</gene>
<dbReference type="AlphaFoldDB" id="A0A450Z8H1"/>
<accession>A0A450Z8H1</accession>
<dbReference type="EMBL" id="CAADFS010000091">
    <property type="protein sequence ID" value="VFK50107.1"/>
    <property type="molecule type" value="Genomic_DNA"/>
</dbReference>
<protein>
    <submittedName>
        <fullName evidence="1">Uncharacterized protein</fullName>
    </submittedName>
</protein>
<evidence type="ECO:0000313" key="1">
    <source>
        <dbReference type="EMBL" id="VFK50107.1"/>
    </source>
</evidence>
<sequence length="143" mass="16308">MREYTRHYAGGLQSDLSPYLDFHRPCFFPIEVIDAKGRIRKRYPCERMMTPCDKLKSLPEAEQYLKTGVAFEQLGAIAYAISDNDAAHHLNQARAELFMSLLSIILKNPSPDDSFITTSFRLIFELENTDGSSNPGWNSHVLH</sequence>
<organism evidence="1">
    <name type="scientific">Candidatus Kentrum sp. TC</name>
    <dbReference type="NCBI Taxonomy" id="2126339"/>
    <lineage>
        <taxon>Bacteria</taxon>
        <taxon>Pseudomonadati</taxon>
        <taxon>Pseudomonadota</taxon>
        <taxon>Gammaproteobacteria</taxon>
        <taxon>Candidatus Kentrum</taxon>
    </lineage>
</organism>
<name>A0A450Z8H1_9GAMM</name>
<proteinExistence type="predicted"/>